<feature type="compositionally biased region" description="Low complexity" evidence="1">
    <location>
        <begin position="373"/>
        <end position="382"/>
    </location>
</feature>
<feature type="region of interest" description="Disordered" evidence="1">
    <location>
        <begin position="160"/>
        <end position="215"/>
    </location>
</feature>
<feature type="region of interest" description="Disordered" evidence="1">
    <location>
        <begin position="548"/>
        <end position="631"/>
    </location>
</feature>
<keyword evidence="3" id="KW-1185">Reference proteome</keyword>
<feature type="compositionally biased region" description="Polar residues" evidence="1">
    <location>
        <begin position="418"/>
        <end position="428"/>
    </location>
</feature>
<feature type="compositionally biased region" description="Low complexity" evidence="1">
    <location>
        <begin position="553"/>
        <end position="585"/>
    </location>
</feature>
<feature type="compositionally biased region" description="Low complexity" evidence="1">
    <location>
        <begin position="619"/>
        <end position="630"/>
    </location>
</feature>
<comment type="caution">
    <text evidence="2">The sequence shown here is derived from an EMBL/GenBank/DDBJ whole genome shotgun (WGS) entry which is preliminary data.</text>
</comment>
<organism evidence="2 3">
    <name type="scientific">Seminavis robusta</name>
    <dbReference type="NCBI Taxonomy" id="568900"/>
    <lineage>
        <taxon>Eukaryota</taxon>
        <taxon>Sar</taxon>
        <taxon>Stramenopiles</taxon>
        <taxon>Ochrophyta</taxon>
        <taxon>Bacillariophyta</taxon>
        <taxon>Bacillariophyceae</taxon>
        <taxon>Bacillariophycidae</taxon>
        <taxon>Naviculales</taxon>
        <taxon>Naviculaceae</taxon>
        <taxon>Seminavis</taxon>
    </lineage>
</organism>
<gene>
    <name evidence="2" type="ORF">SEMRO_594_G172450.1</name>
</gene>
<feature type="region of interest" description="Disordered" evidence="1">
    <location>
        <begin position="354"/>
        <end position="385"/>
    </location>
</feature>
<dbReference type="AlphaFoldDB" id="A0A9N8E6G2"/>
<feature type="compositionally biased region" description="Basic and acidic residues" evidence="1">
    <location>
        <begin position="257"/>
        <end position="266"/>
    </location>
</feature>
<sequence length="835" mass="92736">MASSFCPLPPDLASKARFPTGCPIIFLDDSSNTEHSDHMRQWKRGRVTEVGIDFQNAAQGVCYKVMARNGEEKESTRIVSENTIVFAPRSPVWVSLASSSTDRTRTKHKGIVLQSSHDKDDHATTTTTTITTCQVQYTIMIPGNILCNIAPNDIEYRRTTTKEMEQPQEEQPTQTGNGETQETHTQETPSRFTTTEQTSEAEQQRDPNKVLSNNQLEQVQTATICMEDVNDVENEEDTRQCDQADDAESVAMVDSLKERKDEEKGFRRMATSATMHTSAREPESDDDRTADIDTSSTRQSASTHPLRPYNHRIPVLRDEHETLSTSASMDSTPSSNTVSSTYETMAAFPLRSSTTTGKSTLVPADTSASMAQTSTKPSSSSKYKAMETSHYPAAYTNAPRTSSADASTAPTTIHRVVSESSAEQTRGYSSSSHNNNNDHPDHGSTSVPTNAGTTTCTTRTVVYNPQPNPFRQIHRGTHHRLGGVVKTVKCRHEMTAEEEDLLNRICLRYHIHGMCNRGNLCRWGNSHRNLTENEAHWIENALCSAITPHGPIRSRQSQRRTTPQSTSAQLSSGSRRVSAAGAGFATSPRKKARDDGIEVKSRVPIKKRRVTLEEPPKASVTSTSTSTSTVDRALSRSSSTRYFLPVLDFGTAFFEQVFARKGERVGETYGCELTLEGSALRQKEASAHAKRPDLFVRIVGETSKFSACKTALKKIFIHGLDSKLQIFLLFRLSMINKKSDNRIVMIKDPSSLGWGSSSDTQFITIVKIKSNHGLDRIWQEQEALECAFSRCKLAVFHRCKTFSNVKPFVCISGANAHDVHKCQRGVEICLHRRHT</sequence>
<proteinExistence type="predicted"/>
<feature type="region of interest" description="Disordered" evidence="1">
    <location>
        <begin position="257"/>
        <end position="309"/>
    </location>
</feature>
<protein>
    <submittedName>
        <fullName evidence="2">Uncharacterized protein</fullName>
    </submittedName>
</protein>
<dbReference type="Proteomes" id="UP001153069">
    <property type="component" value="Unassembled WGS sequence"/>
</dbReference>
<feature type="region of interest" description="Disordered" evidence="1">
    <location>
        <begin position="417"/>
        <end position="453"/>
    </location>
</feature>
<evidence type="ECO:0000256" key="1">
    <source>
        <dbReference type="SAM" id="MobiDB-lite"/>
    </source>
</evidence>
<name>A0A9N8E6G2_9STRA</name>
<evidence type="ECO:0000313" key="3">
    <source>
        <dbReference type="Proteomes" id="UP001153069"/>
    </source>
</evidence>
<reference evidence="2" key="1">
    <citation type="submission" date="2020-06" db="EMBL/GenBank/DDBJ databases">
        <authorList>
            <consortium name="Plant Systems Biology data submission"/>
        </authorList>
    </citation>
    <scope>NUCLEOTIDE SEQUENCE</scope>
    <source>
        <strain evidence="2">D6</strain>
    </source>
</reference>
<feature type="compositionally biased region" description="Polar residues" evidence="1">
    <location>
        <begin position="292"/>
        <end position="303"/>
    </location>
</feature>
<feature type="compositionally biased region" description="Basic and acidic residues" evidence="1">
    <location>
        <begin position="278"/>
        <end position="291"/>
    </location>
</feature>
<evidence type="ECO:0000313" key="2">
    <source>
        <dbReference type="EMBL" id="CAB9513481.1"/>
    </source>
</evidence>
<dbReference type="EMBL" id="CAICTM010000593">
    <property type="protein sequence ID" value="CAB9513481.1"/>
    <property type="molecule type" value="Genomic_DNA"/>
</dbReference>
<accession>A0A9N8E6G2</accession>
<feature type="compositionally biased region" description="Basic and acidic residues" evidence="1">
    <location>
        <begin position="592"/>
        <end position="601"/>
    </location>
</feature>